<dbReference type="PROSITE" id="PS52016">
    <property type="entry name" value="TONB_DEPENDENT_REC_3"/>
    <property type="match status" value="1"/>
</dbReference>
<dbReference type="GO" id="GO:0015344">
    <property type="term" value="F:siderophore uptake transmembrane transporter activity"/>
    <property type="evidence" value="ECO:0007669"/>
    <property type="project" value="TreeGrafter"/>
</dbReference>
<evidence type="ECO:0000256" key="8">
    <source>
        <dbReference type="ARBA" id="ARBA00023170"/>
    </source>
</evidence>
<keyword evidence="9 10" id="KW-0998">Cell outer membrane</keyword>
<dbReference type="Proteomes" id="UP000245293">
    <property type="component" value="Unassembled WGS sequence"/>
</dbReference>
<evidence type="ECO:0000313" key="16">
    <source>
        <dbReference type="Proteomes" id="UP000245293"/>
    </source>
</evidence>
<evidence type="ECO:0000256" key="11">
    <source>
        <dbReference type="RuleBase" id="RU003357"/>
    </source>
</evidence>
<feature type="chain" id="PRO_5016041951" evidence="12">
    <location>
        <begin position="22"/>
        <end position="634"/>
    </location>
</feature>
<dbReference type="GO" id="GO:0044718">
    <property type="term" value="P:siderophore transmembrane transport"/>
    <property type="evidence" value="ECO:0007669"/>
    <property type="project" value="TreeGrafter"/>
</dbReference>
<keyword evidence="3 10" id="KW-1134">Transmembrane beta strand</keyword>
<keyword evidence="8 15" id="KW-0675">Receptor</keyword>
<keyword evidence="2 10" id="KW-0813">Transport</keyword>
<dbReference type="InterPro" id="IPR039426">
    <property type="entry name" value="TonB-dep_rcpt-like"/>
</dbReference>
<evidence type="ECO:0000256" key="1">
    <source>
        <dbReference type="ARBA" id="ARBA00004571"/>
    </source>
</evidence>
<evidence type="ECO:0000256" key="10">
    <source>
        <dbReference type="PROSITE-ProRule" id="PRU01360"/>
    </source>
</evidence>
<feature type="domain" description="TonB-dependent receptor-like beta-barrel" evidence="13">
    <location>
        <begin position="190"/>
        <end position="608"/>
    </location>
</feature>
<dbReference type="Pfam" id="PF07715">
    <property type="entry name" value="Plug"/>
    <property type="match status" value="1"/>
</dbReference>
<evidence type="ECO:0000259" key="13">
    <source>
        <dbReference type="Pfam" id="PF00593"/>
    </source>
</evidence>
<accession>A0A2V1P425</accession>
<gene>
    <name evidence="15" type="ORF">DFK10_07690</name>
</gene>
<dbReference type="Gene3D" id="2.170.130.10">
    <property type="entry name" value="TonB-dependent receptor, plug domain"/>
    <property type="match status" value="1"/>
</dbReference>
<dbReference type="InterPro" id="IPR012910">
    <property type="entry name" value="Plug_dom"/>
</dbReference>
<dbReference type="SUPFAM" id="SSF56935">
    <property type="entry name" value="Porins"/>
    <property type="match status" value="1"/>
</dbReference>
<dbReference type="RefSeq" id="WP_109388290.1">
    <property type="nucleotide sequence ID" value="NZ_QETF01000006.1"/>
</dbReference>
<protein>
    <submittedName>
        <fullName evidence="15">TonB-dependent receptor</fullName>
    </submittedName>
</protein>
<evidence type="ECO:0000256" key="7">
    <source>
        <dbReference type="ARBA" id="ARBA00023136"/>
    </source>
</evidence>
<comment type="subcellular location">
    <subcellularLocation>
        <location evidence="1 10">Cell outer membrane</location>
        <topology evidence="1 10">Multi-pass membrane protein</topology>
    </subcellularLocation>
</comment>
<dbReference type="GO" id="GO:0009279">
    <property type="term" value="C:cell outer membrane"/>
    <property type="evidence" value="ECO:0007669"/>
    <property type="project" value="UniProtKB-SubCell"/>
</dbReference>
<dbReference type="InterPro" id="IPR036942">
    <property type="entry name" value="Beta-barrel_TonB_sf"/>
</dbReference>
<evidence type="ECO:0000259" key="14">
    <source>
        <dbReference type="Pfam" id="PF07715"/>
    </source>
</evidence>
<dbReference type="InterPro" id="IPR000531">
    <property type="entry name" value="Beta-barrel_TonB"/>
</dbReference>
<name>A0A2V1P425_9RHOB</name>
<evidence type="ECO:0000256" key="4">
    <source>
        <dbReference type="ARBA" id="ARBA00022692"/>
    </source>
</evidence>
<keyword evidence="7 10" id="KW-0472">Membrane</keyword>
<dbReference type="PANTHER" id="PTHR30069:SF29">
    <property type="entry name" value="HEMOGLOBIN AND HEMOGLOBIN-HAPTOGLOBIN-BINDING PROTEIN 1-RELATED"/>
    <property type="match status" value="1"/>
</dbReference>
<keyword evidence="4 10" id="KW-0812">Transmembrane</keyword>
<proteinExistence type="inferred from homology"/>
<feature type="domain" description="TonB-dependent receptor plug" evidence="14">
    <location>
        <begin position="45"/>
        <end position="144"/>
    </location>
</feature>
<keyword evidence="16" id="KW-1185">Reference proteome</keyword>
<dbReference type="EMBL" id="QETF01000006">
    <property type="protein sequence ID" value="PWG17261.1"/>
    <property type="molecule type" value="Genomic_DNA"/>
</dbReference>
<evidence type="ECO:0000256" key="3">
    <source>
        <dbReference type="ARBA" id="ARBA00022452"/>
    </source>
</evidence>
<dbReference type="Pfam" id="PF00593">
    <property type="entry name" value="TonB_dep_Rec_b-barrel"/>
    <property type="match status" value="1"/>
</dbReference>
<organism evidence="15 16">
    <name type="scientific">Salibaculum griseiflavum</name>
    <dbReference type="NCBI Taxonomy" id="1914409"/>
    <lineage>
        <taxon>Bacteria</taxon>
        <taxon>Pseudomonadati</taxon>
        <taxon>Pseudomonadota</taxon>
        <taxon>Alphaproteobacteria</taxon>
        <taxon>Rhodobacterales</taxon>
        <taxon>Roseobacteraceae</taxon>
        <taxon>Salibaculum</taxon>
    </lineage>
</organism>
<dbReference type="PANTHER" id="PTHR30069">
    <property type="entry name" value="TONB-DEPENDENT OUTER MEMBRANE RECEPTOR"/>
    <property type="match status" value="1"/>
</dbReference>
<feature type="signal peptide" evidence="12">
    <location>
        <begin position="1"/>
        <end position="21"/>
    </location>
</feature>
<reference evidence="16" key="1">
    <citation type="submission" date="2018-05" db="EMBL/GenBank/DDBJ databases">
        <authorList>
            <person name="Du Z."/>
            <person name="Wang X."/>
        </authorList>
    </citation>
    <scope>NUCLEOTIDE SEQUENCE [LARGE SCALE GENOMIC DNA]</scope>
    <source>
        <strain evidence="16">WDS4C29</strain>
    </source>
</reference>
<keyword evidence="5 12" id="KW-0732">Signal</keyword>
<evidence type="ECO:0000313" key="15">
    <source>
        <dbReference type="EMBL" id="PWG17261.1"/>
    </source>
</evidence>
<comment type="similarity">
    <text evidence="10 11">Belongs to the TonB-dependent receptor family.</text>
</comment>
<evidence type="ECO:0000256" key="9">
    <source>
        <dbReference type="ARBA" id="ARBA00023237"/>
    </source>
</evidence>
<dbReference type="AlphaFoldDB" id="A0A2V1P425"/>
<comment type="caution">
    <text evidence="15">The sequence shown here is derived from an EMBL/GenBank/DDBJ whole genome shotgun (WGS) entry which is preliminary data.</text>
</comment>
<sequence>MTRQILWATTALVAFASPLAAQDAFELDEIFVSGALTPTDTTRLGRAVTVVTAEEIATRGLTSVQEVLRALPGVSVSSAGSSLTQVRMRGGEANHVLVLIDGVQAAGGDGEYTFSALETANIERVEVLRGPQSVAFGSGASAGVINIITRNSTGGSRAEVAARVGNGYEVSIFAAERGEQGGLSFGAVRSVDNGYDYSGDGGEKDYTNRLTYTFDADYQVTDSLTLEFSLRNSAEDYALDGSNGSATSAEEYVVDDPDTTARRTELLARLAARLDMMDGRMTHELAYEYTENERDLGFFATLTEATVLDYQMDFALDGLDTDSADQLATLYISAESDRSSSNPDYGRDTVSYAVEYKGSYANGLDVQAGMRFDDNTQFADSTVWNTALSYTFASGIRLHGSAGTGVVYPSYFELYDNYFPSFTPGTSNSQYNGNPDLTPERNRSFDIGIEIPVMGGAGLVDITYFNEVLQDEIQTEFVSYDGGTDTQIYTFSNQEGESTREGVEIAGELAASDRLDLRLSYTYLDARNPDGSVEIRRPKHELSLGATLDTFGGRGDVSADLRHVSGNFDTQFWGSYETLELPAITTVDIAARYDLTDTVSLDAQITNLFDNTNSDTWGYANRGREVSVGLKARF</sequence>
<evidence type="ECO:0000256" key="6">
    <source>
        <dbReference type="ARBA" id="ARBA00023077"/>
    </source>
</evidence>
<dbReference type="Gene3D" id="2.40.170.20">
    <property type="entry name" value="TonB-dependent receptor, beta-barrel domain"/>
    <property type="match status" value="1"/>
</dbReference>
<dbReference type="CDD" id="cd01347">
    <property type="entry name" value="ligand_gated_channel"/>
    <property type="match status" value="1"/>
</dbReference>
<evidence type="ECO:0000256" key="2">
    <source>
        <dbReference type="ARBA" id="ARBA00022448"/>
    </source>
</evidence>
<evidence type="ECO:0000256" key="5">
    <source>
        <dbReference type="ARBA" id="ARBA00022729"/>
    </source>
</evidence>
<evidence type="ECO:0000256" key="12">
    <source>
        <dbReference type="SAM" id="SignalP"/>
    </source>
</evidence>
<dbReference type="OrthoDB" id="9760333at2"/>
<keyword evidence="6 11" id="KW-0798">TonB box</keyword>
<dbReference type="InterPro" id="IPR037066">
    <property type="entry name" value="Plug_dom_sf"/>
</dbReference>